<keyword evidence="1" id="KW-1133">Transmembrane helix</keyword>
<gene>
    <name evidence="2" type="ORF">Ocin01_00681</name>
</gene>
<evidence type="ECO:0000313" key="2">
    <source>
        <dbReference type="EMBL" id="ODN06012.1"/>
    </source>
</evidence>
<protein>
    <submittedName>
        <fullName evidence="2">Uncharacterized protein</fullName>
    </submittedName>
</protein>
<keyword evidence="1" id="KW-0472">Membrane</keyword>
<dbReference type="Proteomes" id="UP000094527">
    <property type="component" value="Unassembled WGS sequence"/>
</dbReference>
<feature type="transmembrane region" description="Helical" evidence="1">
    <location>
        <begin position="43"/>
        <end position="64"/>
    </location>
</feature>
<reference evidence="2 3" key="1">
    <citation type="journal article" date="2016" name="Genome Biol. Evol.">
        <title>Gene Family Evolution Reflects Adaptation to Soil Environmental Stressors in the Genome of the Collembolan Orchesella cincta.</title>
        <authorList>
            <person name="Faddeeva-Vakhrusheva A."/>
            <person name="Derks M.F."/>
            <person name="Anvar S.Y."/>
            <person name="Agamennone V."/>
            <person name="Suring W."/>
            <person name="Smit S."/>
            <person name="van Straalen N.M."/>
            <person name="Roelofs D."/>
        </authorList>
    </citation>
    <scope>NUCLEOTIDE SEQUENCE [LARGE SCALE GENOMIC DNA]</scope>
    <source>
        <tissue evidence="2">Mixed pool</tissue>
    </source>
</reference>
<organism evidence="2 3">
    <name type="scientific">Orchesella cincta</name>
    <name type="common">Springtail</name>
    <name type="synonym">Podura cincta</name>
    <dbReference type="NCBI Taxonomy" id="48709"/>
    <lineage>
        <taxon>Eukaryota</taxon>
        <taxon>Metazoa</taxon>
        <taxon>Ecdysozoa</taxon>
        <taxon>Arthropoda</taxon>
        <taxon>Hexapoda</taxon>
        <taxon>Collembola</taxon>
        <taxon>Entomobryomorpha</taxon>
        <taxon>Entomobryoidea</taxon>
        <taxon>Orchesellidae</taxon>
        <taxon>Orchesellinae</taxon>
        <taxon>Orchesella</taxon>
    </lineage>
</organism>
<evidence type="ECO:0000256" key="1">
    <source>
        <dbReference type="SAM" id="Phobius"/>
    </source>
</evidence>
<dbReference type="AlphaFoldDB" id="A0A1D2NL87"/>
<comment type="caution">
    <text evidence="2">The sequence shown here is derived from an EMBL/GenBank/DDBJ whole genome shotgun (WGS) entry which is preliminary data.</text>
</comment>
<feature type="transmembrane region" description="Helical" evidence="1">
    <location>
        <begin position="12"/>
        <end position="37"/>
    </location>
</feature>
<keyword evidence="1" id="KW-0812">Transmembrane</keyword>
<name>A0A1D2NL87_ORCCI</name>
<evidence type="ECO:0000313" key="3">
    <source>
        <dbReference type="Proteomes" id="UP000094527"/>
    </source>
</evidence>
<sequence>MELSDLVHLIRQFAIFGLTLGLALGFLIFTVIVILYATSWVVIAGYCLTTVLISDGSIASRMAANQGAQKLNKAVEGKSRTMLSPRL</sequence>
<keyword evidence="3" id="KW-1185">Reference proteome</keyword>
<dbReference type="EMBL" id="LJIJ01000012">
    <property type="protein sequence ID" value="ODN06012.1"/>
    <property type="molecule type" value="Genomic_DNA"/>
</dbReference>
<proteinExistence type="predicted"/>
<accession>A0A1D2NL87</accession>